<accession>A0ABS7FNF4</accession>
<comment type="caution">
    <text evidence="2">The sequence shown here is derived from an EMBL/GenBank/DDBJ whole genome shotgun (WGS) entry which is preliminary data.</text>
</comment>
<dbReference type="InterPro" id="IPR029055">
    <property type="entry name" value="Ntn_hydrolases_N"/>
</dbReference>
<dbReference type="Gene3D" id="3.60.20.10">
    <property type="entry name" value="Glutamine Phosphoribosylpyrophosphate, subunit 1, domain 1"/>
    <property type="match status" value="1"/>
</dbReference>
<dbReference type="RefSeq" id="WP_220164044.1">
    <property type="nucleotide sequence ID" value="NZ_JAIBOA010000003.1"/>
</dbReference>
<gene>
    <name evidence="2" type="ORF">K1Y72_06060</name>
</gene>
<evidence type="ECO:0000313" key="3">
    <source>
        <dbReference type="Proteomes" id="UP000774570"/>
    </source>
</evidence>
<dbReference type="PANTHER" id="PTHR43187:SF2">
    <property type="entry name" value="GAMMA-GLUTAMYL-HERCYNYLCYSTEINE SULFOXIDE HYDROLASE"/>
    <property type="match status" value="1"/>
</dbReference>
<dbReference type="InterPro" id="IPR052373">
    <property type="entry name" value="Gamma-glu_amide_hydrolase"/>
</dbReference>
<organism evidence="2 3">
    <name type="scientific">Actinomadura parmotrematis</name>
    <dbReference type="NCBI Taxonomy" id="2864039"/>
    <lineage>
        <taxon>Bacteria</taxon>
        <taxon>Bacillati</taxon>
        <taxon>Actinomycetota</taxon>
        <taxon>Actinomycetes</taxon>
        <taxon>Streptosporangiales</taxon>
        <taxon>Thermomonosporaceae</taxon>
        <taxon>Actinomadura</taxon>
    </lineage>
</organism>
<dbReference type="CDD" id="cd01908">
    <property type="entry name" value="YafJ"/>
    <property type="match status" value="1"/>
</dbReference>
<dbReference type="SUPFAM" id="SSF56235">
    <property type="entry name" value="N-terminal nucleophile aminohydrolases (Ntn hydrolases)"/>
    <property type="match status" value="1"/>
</dbReference>
<evidence type="ECO:0000313" key="2">
    <source>
        <dbReference type="EMBL" id="MBW8481922.1"/>
    </source>
</evidence>
<dbReference type="EMBL" id="JAIBOA010000003">
    <property type="protein sequence ID" value="MBW8481922.1"/>
    <property type="molecule type" value="Genomic_DNA"/>
</dbReference>
<keyword evidence="2" id="KW-0315">Glutamine amidotransferase</keyword>
<feature type="region of interest" description="Disordered" evidence="1">
    <location>
        <begin position="208"/>
        <end position="232"/>
    </location>
</feature>
<dbReference type="Proteomes" id="UP000774570">
    <property type="component" value="Unassembled WGS sequence"/>
</dbReference>
<evidence type="ECO:0000256" key="1">
    <source>
        <dbReference type="SAM" id="MobiDB-lite"/>
    </source>
</evidence>
<proteinExistence type="predicted"/>
<protein>
    <submittedName>
        <fullName evidence="2">Class II glutamine amidotransferase</fullName>
    </submittedName>
</protein>
<sequence length="255" mass="27334">MCRHFAWVGGPRTLNALFFEPSYGLPEQAKLPRWQQIGLVNKDGFGAGWHPAEGGTEVYRTTTPIWEDTVFPVWAPEVSARCVLGAARAASPGMPIEETANAPFTNGQVLFSLNGHCDVGKVGALLEAGRTPESTCDSAFLAAVLWQRLDQGAPLADAVEGLLYDVVALDPNACLNMLATDGARAVATTWAETLCYRREPDGVMVASEPQDDREDWTTVPDRSIVRTDGTSVEVEPLRTLPSASPTVLPGEAVPG</sequence>
<name>A0ABS7FNF4_9ACTN</name>
<reference evidence="2 3" key="1">
    <citation type="submission" date="2021-07" db="EMBL/GenBank/DDBJ databases">
        <title>Actinomadura sp. PM05-2 isolated from lichen.</title>
        <authorList>
            <person name="Somphong A."/>
            <person name="Phongsopitanun W."/>
            <person name="Tanasupawat S."/>
            <person name="Peongsungnone V."/>
        </authorList>
    </citation>
    <scope>NUCLEOTIDE SEQUENCE [LARGE SCALE GENOMIC DNA]</scope>
    <source>
        <strain evidence="2 3">PM05-2</strain>
    </source>
</reference>
<keyword evidence="3" id="KW-1185">Reference proteome</keyword>
<dbReference type="PANTHER" id="PTHR43187">
    <property type="entry name" value="GLUTAMINE AMIDOTRANSFERASE DUG3-RELATED"/>
    <property type="match status" value="1"/>
</dbReference>